<dbReference type="SUPFAM" id="SSF49785">
    <property type="entry name" value="Galactose-binding domain-like"/>
    <property type="match status" value="1"/>
</dbReference>
<dbReference type="AlphaFoldDB" id="A0AAE1KML4"/>
<evidence type="ECO:0000313" key="2">
    <source>
        <dbReference type="Proteomes" id="UP001286313"/>
    </source>
</evidence>
<protein>
    <recommendedName>
        <fullName evidence="3">F5/8 type C domain-containing protein</fullName>
    </recommendedName>
</protein>
<keyword evidence="2" id="KW-1185">Reference proteome</keyword>
<accession>A0AAE1KML4</accession>
<dbReference type="Proteomes" id="UP001286313">
    <property type="component" value="Unassembled WGS sequence"/>
</dbReference>
<gene>
    <name evidence="1" type="ORF">Pcinc_019507</name>
</gene>
<organism evidence="1 2">
    <name type="scientific">Petrolisthes cinctipes</name>
    <name type="common">Flat porcelain crab</name>
    <dbReference type="NCBI Taxonomy" id="88211"/>
    <lineage>
        <taxon>Eukaryota</taxon>
        <taxon>Metazoa</taxon>
        <taxon>Ecdysozoa</taxon>
        <taxon>Arthropoda</taxon>
        <taxon>Crustacea</taxon>
        <taxon>Multicrustacea</taxon>
        <taxon>Malacostraca</taxon>
        <taxon>Eumalacostraca</taxon>
        <taxon>Eucarida</taxon>
        <taxon>Decapoda</taxon>
        <taxon>Pleocyemata</taxon>
        <taxon>Anomura</taxon>
        <taxon>Galatheoidea</taxon>
        <taxon>Porcellanidae</taxon>
        <taxon>Petrolisthes</taxon>
    </lineage>
</organism>
<proteinExistence type="predicted"/>
<dbReference type="InterPro" id="IPR008979">
    <property type="entry name" value="Galactose-bd-like_sf"/>
</dbReference>
<evidence type="ECO:0000313" key="1">
    <source>
        <dbReference type="EMBL" id="KAK3875635.1"/>
    </source>
</evidence>
<sequence>MNITVDTGYLLLESHPLPSGGDADLYCSKICTQLEWCNLWCPHPFTIPTHCSISNLFIMPTFMETDSTTILTCYTGRHKDLATSAKIRAGEQNINPLMLTRKKENLIDGIYNYDMNECFATKGSDNHRWFVLDFNQTITFSHVILVALPRNNSYKFFNAIEVRVGNKELSYPTGYEEYDLFGVFPGSSYLNQVVDLQSPIPVSAQFVFVHKVSDENYGLQICHIEVY</sequence>
<dbReference type="Gene3D" id="2.60.120.260">
    <property type="entry name" value="Galactose-binding domain-like"/>
    <property type="match status" value="1"/>
</dbReference>
<name>A0AAE1KML4_PETCI</name>
<comment type="caution">
    <text evidence="1">The sequence shown here is derived from an EMBL/GenBank/DDBJ whole genome shotgun (WGS) entry which is preliminary data.</text>
</comment>
<evidence type="ECO:0008006" key="3">
    <source>
        <dbReference type="Google" id="ProtNLM"/>
    </source>
</evidence>
<dbReference type="EMBL" id="JAWQEG010001938">
    <property type="protein sequence ID" value="KAK3875635.1"/>
    <property type="molecule type" value="Genomic_DNA"/>
</dbReference>
<reference evidence="1" key="1">
    <citation type="submission" date="2023-10" db="EMBL/GenBank/DDBJ databases">
        <title>Genome assemblies of two species of porcelain crab, Petrolisthes cinctipes and Petrolisthes manimaculis (Anomura: Porcellanidae).</title>
        <authorList>
            <person name="Angst P."/>
        </authorList>
    </citation>
    <scope>NUCLEOTIDE SEQUENCE</scope>
    <source>
        <strain evidence="1">PB745_01</strain>
        <tissue evidence="1">Gill</tissue>
    </source>
</reference>